<gene>
    <name evidence="2" type="ORF">B0T10DRAFT_388535</name>
</gene>
<keyword evidence="3" id="KW-1185">Reference proteome</keyword>
<organism evidence="2 3">
    <name type="scientific">Thelonectria olida</name>
    <dbReference type="NCBI Taxonomy" id="1576542"/>
    <lineage>
        <taxon>Eukaryota</taxon>
        <taxon>Fungi</taxon>
        <taxon>Dikarya</taxon>
        <taxon>Ascomycota</taxon>
        <taxon>Pezizomycotina</taxon>
        <taxon>Sordariomycetes</taxon>
        <taxon>Hypocreomycetidae</taxon>
        <taxon>Hypocreales</taxon>
        <taxon>Nectriaceae</taxon>
        <taxon>Thelonectria</taxon>
    </lineage>
</organism>
<dbReference type="Proteomes" id="UP000777438">
    <property type="component" value="Unassembled WGS sequence"/>
</dbReference>
<evidence type="ECO:0000313" key="2">
    <source>
        <dbReference type="EMBL" id="KAH6876851.1"/>
    </source>
</evidence>
<dbReference type="OrthoDB" id="5147273at2759"/>
<feature type="compositionally biased region" description="Pro residues" evidence="1">
    <location>
        <begin position="138"/>
        <end position="148"/>
    </location>
</feature>
<reference evidence="2 3" key="1">
    <citation type="journal article" date="2021" name="Nat. Commun.">
        <title>Genetic determinants of endophytism in the Arabidopsis root mycobiome.</title>
        <authorList>
            <person name="Mesny F."/>
            <person name="Miyauchi S."/>
            <person name="Thiergart T."/>
            <person name="Pickel B."/>
            <person name="Atanasova L."/>
            <person name="Karlsson M."/>
            <person name="Huettel B."/>
            <person name="Barry K.W."/>
            <person name="Haridas S."/>
            <person name="Chen C."/>
            <person name="Bauer D."/>
            <person name="Andreopoulos W."/>
            <person name="Pangilinan J."/>
            <person name="LaButti K."/>
            <person name="Riley R."/>
            <person name="Lipzen A."/>
            <person name="Clum A."/>
            <person name="Drula E."/>
            <person name="Henrissat B."/>
            <person name="Kohler A."/>
            <person name="Grigoriev I.V."/>
            <person name="Martin F.M."/>
            <person name="Hacquard S."/>
        </authorList>
    </citation>
    <scope>NUCLEOTIDE SEQUENCE [LARGE SCALE GENOMIC DNA]</scope>
    <source>
        <strain evidence="2 3">MPI-CAGE-CH-0241</strain>
    </source>
</reference>
<feature type="compositionally biased region" description="Low complexity" evidence="1">
    <location>
        <begin position="115"/>
        <end position="137"/>
    </location>
</feature>
<evidence type="ECO:0000256" key="1">
    <source>
        <dbReference type="SAM" id="MobiDB-lite"/>
    </source>
</evidence>
<accession>A0A9P9AJ98</accession>
<feature type="region of interest" description="Disordered" evidence="1">
    <location>
        <begin position="94"/>
        <end position="149"/>
    </location>
</feature>
<feature type="non-terminal residue" evidence="2">
    <location>
        <position position="1"/>
    </location>
</feature>
<sequence>LRFDHEIHLSNDFIPGRTRSQRVRIPIPGPETDPLPSYSPPQSSLGPPTTTRAEFKSALKLVREVIGEGKRLTIELTRSYERVRQWRERWGWSPLSSDAYESPPPYSPPRGLSTQSPQASSPPQTVRSSPFQQSSSPIPDPIPNPPIPGDAAPSTVVLFNWVNTFAKAHGFGIVRRNAYSYKGRKIR</sequence>
<comment type="caution">
    <text evidence="2">The sequence shown here is derived from an EMBL/GenBank/DDBJ whole genome shotgun (WGS) entry which is preliminary data.</text>
</comment>
<proteinExistence type="predicted"/>
<dbReference type="EMBL" id="JAGPYM010000032">
    <property type="protein sequence ID" value="KAH6876851.1"/>
    <property type="molecule type" value="Genomic_DNA"/>
</dbReference>
<feature type="region of interest" description="Disordered" evidence="1">
    <location>
        <begin position="19"/>
        <end position="52"/>
    </location>
</feature>
<protein>
    <submittedName>
        <fullName evidence="2">Uncharacterized protein</fullName>
    </submittedName>
</protein>
<dbReference type="AlphaFoldDB" id="A0A9P9AJ98"/>
<name>A0A9P9AJ98_9HYPO</name>
<feature type="non-terminal residue" evidence="2">
    <location>
        <position position="187"/>
    </location>
</feature>
<evidence type="ECO:0000313" key="3">
    <source>
        <dbReference type="Proteomes" id="UP000777438"/>
    </source>
</evidence>
<feature type="compositionally biased region" description="Pro residues" evidence="1">
    <location>
        <begin position="27"/>
        <end position="39"/>
    </location>
</feature>